<keyword evidence="6 9" id="KW-0010">Activator</keyword>
<comment type="caution">
    <text evidence="10">The sequence shown here is derived from an EMBL/GenBank/DDBJ whole genome shotgun (WGS) entry which is preliminary data.</text>
</comment>
<dbReference type="EMBL" id="CAJPUY010000012">
    <property type="protein sequence ID" value="CAG2146807.1"/>
    <property type="molecule type" value="Genomic_DNA"/>
</dbReference>
<feature type="disulfide bond" description="Interchain" evidence="9">
    <location>
        <position position="65"/>
    </location>
</feature>
<dbReference type="Proteomes" id="UP000672934">
    <property type="component" value="Unassembled WGS sequence"/>
</dbReference>
<protein>
    <recommendedName>
        <fullName evidence="9">Flagellar transcriptional regulator FlhD</fullName>
    </recommendedName>
</protein>
<evidence type="ECO:0000256" key="3">
    <source>
        <dbReference type="ARBA" id="ARBA00023015"/>
    </source>
</evidence>
<keyword evidence="4 9" id="KW-0238">DNA-binding</keyword>
<keyword evidence="10" id="KW-0282">Flagellum</keyword>
<keyword evidence="3 9" id="KW-0805">Transcription regulation</keyword>
<comment type="subunit">
    <text evidence="9">Homodimer; disulfide-linked. Forms a heterohexamer composed of two FlhC and four FlhD subunits. Each FlhC binds a FlhD dimer, forming a heterotrimer, and a hexamer assembles by dimerization of two heterotrimers.</text>
</comment>
<sequence length="105" mass="11578">MDSSDLVGEIKDVNLAYLLLVQRLMRQNEPEALLRLGIRKEVGQALLALTSAQLLGLARSSMVLCRFRLDNGALLEALAGIRPRHELCNMHMAIVLAAQALEEGR</sequence>
<dbReference type="Pfam" id="PF05247">
    <property type="entry name" value="FlhD"/>
    <property type="match status" value="1"/>
</dbReference>
<keyword evidence="10" id="KW-0966">Cell projection</keyword>
<evidence type="ECO:0000256" key="6">
    <source>
        <dbReference type="ARBA" id="ARBA00023159"/>
    </source>
</evidence>
<comment type="subcellular location">
    <subcellularLocation>
        <location evidence="9">Cytoplasm</location>
    </subcellularLocation>
</comment>
<evidence type="ECO:0000256" key="1">
    <source>
        <dbReference type="ARBA" id="ARBA00022490"/>
    </source>
</evidence>
<dbReference type="GO" id="GO:0005737">
    <property type="term" value="C:cytoplasm"/>
    <property type="evidence" value="ECO:0007669"/>
    <property type="project" value="UniProtKB-SubCell"/>
</dbReference>
<dbReference type="InterPro" id="IPR023559">
    <property type="entry name" value="Flagellar_FlhD"/>
</dbReference>
<reference evidence="10" key="1">
    <citation type="submission" date="2021-03" db="EMBL/GenBank/DDBJ databases">
        <authorList>
            <person name="Peeters C."/>
        </authorList>
    </citation>
    <scope>NUCLEOTIDE SEQUENCE</scope>
    <source>
        <strain evidence="10">LMG 31506</strain>
    </source>
</reference>
<evidence type="ECO:0000256" key="7">
    <source>
        <dbReference type="ARBA" id="ARBA00023163"/>
    </source>
</evidence>
<dbReference type="NCBIfam" id="NF002783">
    <property type="entry name" value="PRK02909.1-1"/>
    <property type="match status" value="1"/>
</dbReference>
<dbReference type="Gene3D" id="1.10.4000.10">
    <property type="entry name" value="Flagellar transcriptional activator FlhD"/>
    <property type="match status" value="1"/>
</dbReference>
<evidence type="ECO:0000256" key="5">
    <source>
        <dbReference type="ARBA" id="ARBA00023157"/>
    </source>
</evidence>
<dbReference type="AlphaFoldDB" id="A0A916MYJ8"/>
<name>A0A916MYJ8_9BURK</name>
<comment type="function">
    <text evidence="8 9">Functions in complex with FlhC as a master transcriptional regulator that regulates transcription of several flagellar and non-flagellar operons by binding to their promoter region. Activates expression of class 2 flagellar genes, including fliA, which is a flagellum-specific sigma factor that turns on the class 3 genes. Also regulates genes whose products function in a variety of physiological pathways.</text>
</comment>
<organism evidence="10 11">
    <name type="scientific">Cupriavidus yeoncheonensis</name>
    <dbReference type="NCBI Taxonomy" id="1462994"/>
    <lineage>
        <taxon>Bacteria</taxon>
        <taxon>Pseudomonadati</taxon>
        <taxon>Pseudomonadota</taxon>
        <taxon>Betaproteobacteria</taxon>
        <taxon>Burkholderiales</taxon>
        <taxon>Burkholderiaceae</taxon>
        <taxon>Cupriavidus</taxon>
    </lineage>
</organism>
<evidence type="ECO:0000256" key="8">
    <source>
        <dbReference type="ARBA" id="ARBA00025431"/>
    </source>
</evidence>
<dbReference type="GO" id="GO:0045893">
    <property type="term" value="P:positive regulation of DNA-templated transcription"/>
    <property type="evidence" value="ECO:0007669"/>
    <property type="project" value="InterPro"/>
</dbReference>
<evidence type="ECO:0000313" key="11">
    <source>
        <dbReference type="Proteomes" id="UP000672934"/>
    </source>
</evidence>
<dbReference type="SUPFAM" id="SSF63592">
    <property type="entry name" value="Flagellar transcriptional activator FlhD"/>
    <property type="match status" value="1"/>
</dbReference>
<proteinExistence type="inferred from homology"/>
<keyword evidence="1 9" id="KW-0963">Cytoplasm</keyword>
<evidence type="ECO:0000256" key="2">
    <source>
        <dbReference type="ARBA" id="ARBA00022795"/>
    </source>
</evidence>
<dbReference type="GO" id="GO:0003677">
    <property type="term" value="F:DNA binding"/>
    <property type="evidence" value="ECO:0007669"/>
    <property type="project" value="UniProtKB-UniRule"/>
</dbReference>
<evidence type="ECO:0000256" key="4">
    <source>
        <dbReference type="ARBA" id="ARBA00023125"/>
    </source>
</evidence>
<gene>
    <name evidence="10" type="primary">flhD_1</name>
    <name evidence="9" type="synonym">flhD</name>
    <name evidence="10" type="ORF">LMG31506_03468</name>
</gene>
<evidence type="ECO:0000313" key="10">
    <source>
        <dbReference type="EMBL" id="CAG2146807.1"/>
    </source>
</evidence>
<keyword evidence="7 9" id="KW-0804">Transcription</keyword>
<evidence type="ECO:0000256" key="9">
    <source>
        <dbReference type="HAMAP-Rule" id="MF_00725"/>
    </source>
</evidence>
<dbReference type="HAMAP" id="MF_00725">
    <property type="entry name" value="FlhD"/>
    <property type="match status" value="1"/>
</dbReference>
<keyword evidence="10" id="KW-0969">Cilium</keyword>
<comment type="domain">
    <text evidence="9">The C-terminal region contains a putative helix-turn-helix (HTH) motif, suggesting that this region may bind DNA.</text>
</comment>
<accession>A0A916MYJ8</accession>
<comment type="similarity">
    <text evidence="9">Belongs to the FlhD family.</text>
</comment>
<keyword evidence="11" id="KW-1185">Reference proteome</keyword>
<dbReference type="GO" id="GO:1902208">
    <property type="term" value="P:regulation of bacterial-type flagellum assembly"/>
    <property type="evidence" value="ECO:0007669"/>
    <property type="project" value="UniProtKB-UniRule"/>
</dbReference>
<keyword evidence="5 9" id="KW-1015">Disulfide bond</keyword>
<dbReference type="GO" id="GO:0044780">
    <property type="term" value="P:bacterial-type flagellum assembly"/>
    <property type="evidence" value="ECO:0007669"/>
    <property type="project" value="InterPro"/>
</dbReference>
<dbReference type="InterPro" id="IPR036194">
    <property type="entry name" value="FlhD_sf"/>
</dbReference>
<dbReference type="RefSeq" id="WP_211948405.1">
    <property type="nucleotide sequence ID" value="NZ_CAJPUY010000012.1"/>
</dbReference>
<keyword evidence="2 9" id="KW-1005">Bacterial flagellum biogenesis</keyword>